<evidence type="ECO:0000313" key="1">
    <source>
        <dbReference type="EMBL" id="GHC65325.1"/>
    </source>
</evidence>
<organism evidence="1 2">
    <name type="scientific">Neogemmobacter tilapiae</name>
    <dbReference type="NCBI Taxonomy" id="875041"/>
    <lineage>
        <taxon>Bacteria</taxon>
        <taxon>Pseudomonadati</taxon>
        <taxon>Pseudomonadota</taxon>
        <taxon>Alphaproteobacteria</taxon>
        <taxon>Rhodobacterales</taxon>
        <taxon>Paracoccaceae</taxon>
        <taxon>Neogemmobacter</taxon>
    </lineage>
</organism>
<accession>A0A918TWR2</accession>
<dbReference type="Proteomes" id="UP000638981">
    <property type="component" value="Unassembled WGS sequence"/>
</dbReference>
<dbReference type="EMBL" id="BMYJ01000012">
    <property type="protein sequence ID" value="GHC65325.1"/>
    <property type="molecule type" value="Genomic_DNA"/>
</dbReference>
<dbReference type="AlphaFoldDB" id="A0A918TWR2"/>
<gene>
    <name evidence="1" type="ORF">GCM10007315_32380</name>
</gene>
<reference evidence="1" key="2">
    <citation type="submission" date="2020-09" db="EMBL/GenBank/DDBJ databases">
        <authorList>
            <person name="Sun Q."/>
            <person name="Kim S."/>
        </authorList>
    </citation>
    <scope>NUCLEOTIDE SEQUENCE</scope>
    <source>
        <strain evidence="1">KCTC 23310</strain>
    </source>
</reference>
<dbReference type="RefSeq" id="WP_189413014.1">
    <property type="nucleotide sequence ID" value="NZ_BMYJ01000012.1"/>
</dbReference>
<keyword evidence="2" id="KW-1185">Reference proteome</keyword>
<comment type="caution">
    <text evidence="1">The sequence shown here is derived from an EMBL/GenBank/DDBJ whole genome shotgun (WGS) entry which is preliminary data.</text>
</comment>
<evidence type="ECO:0000313" key="2">
    <source>
        <dbReference type="Proteomes" id="UP000638981"/>
    </source>
</evidence>
<reference evidence="1" key="1">
    <citation type="journal article" date="2014" name="Int. J. Syst. Evol. Microbiol.">
        <title>Complete genome sequence of Corynebacterium casei LMG S-19264T (=DSM 44701T), isolated from a smear-ripened cheese.</title>
        <authorList>
            <consortium name="US DOE Joint Genome Institute (JGI-PGF)"/>
            <person name="Walter F."/>
            <person name="Albersmeier A."/>
            <person name="Kalinowski J."/>
            <person name="Ruckert C."/>
        </authorList>
    </citation>
    <scope>NUCLEOTIDE SEQUENCE</scope>
    <source>
        <strain evidence="1">KCTC 23310</strain>
    </source>
</reference>
<sequence length="52" mass="5191">MTLFRAIVLAGCGATFTGAGWLSYAGVGAEDQTVQSVRQGSLGNGSGNADVK</sequence>
<protein>
    <submittedName>
        <fullName evidence="1">Uncharacterized protein</fullName>
    </submittedName>
</protein>
<proteinExistence type="predicted"/>
<name>A0A918TWR2_9RHOB</name>